<keyword evidence="1" id="KW-0808">Transferase</keyword>
<sequence>MVYPAGPADLPGGRGGHRSGTMRDVKLYCRDLSWDGSGRPACAGAPRRVLSDAAPCFRDAPSARGTIPGEVMMQQILPSAVACVDTTADIPDAPTAPEEAAALEACTEPRRREFTTTRHCARTAMAALGVPPAGIPSGPKGEPRWPAGLIGSMTHCDGYRAAALSRASDLHAMGIDAEPHRPLPPGVLDSISVPAEREHLRSLEREFPEVHWGTVMFSAKETVYKVFNPLTGRWLGFRDARMTFDPGAGTFRARLLVPGPVVDGKRLTWLTGHWSLREGLVLTALAVRRGRAAR</sequence>
<feature type="domain" description="4'-phosphopantetheinyl transferase" evidence="4">
    <location>
        <begin position="173"/>
        <end position="248"/>
    </location>
</feature>
<dbReference type="Pfam" id="PF01648">
    <property type="entry name" value="ACPS"/>
    <property type="match status" value="1"/>
</dbReference>
<dbReference type="SUPFAM" id="SSF56214">
    <property type="entry name" value="4'-phosphopantetheinyl transferase"/>
    <property type="match status" value="1"/>
</dbReference>
<dbReference type="GO" id="GO:0009239">
    <property type="term" value="P:enterobactin biosynthetic process"/>
    <property type="evidence" value="ECO:0007669"/>
    <property type="project" value="InterPro"/>
</dbReference>
<dbReference type="InterPro" id="IPR041354">
    <property type="entry name" value="4PPT_N"/>
</dbReference>
<name>A0A640SHR0_9ACTN</name>
<evidence type="ECO:0000256" key="2">
    <source>
        <dbReference type="PIRSR" id="PIRSR603542-1"/>
    </source>
</evidence>
<evidence type="ECO:0000256" key="3">
    <source>
        <dbReference type="PIRSR" id="PIRSR603542-2"/>
    </source>
</evidence>
<proteinExistence type="predicted"/>
<dbReference type="GO" id="GO:0005886">
    <property type="term" value="C:plasma membrane"/>
    <property type="evidence" value="ECO:0007669"/>
    <property type="project" value="TreeGrafter"/>
</dbReference>
<comment type="cofactor">
    <cofactor evidence="3">
        <name>Mg(2+)</name>
        <dbReference type="ChEBI" id="CHEBI:18420"/>
    </cofactor>
</comment>
<feature type="domain" description="4'-phosphopantetheinyl transferase N-terminal" evidence="5">
    <location>
        <begin position="98"/>
        <end position="164"/>
    </location>
</feature>
<feature type="binding site" evidence="3">
    <location>
        <position position="177"/>
    </location>
    <ligand>
        <name>Mg(2+)</name>
        <dbReference type="ChEBI" id="CHEBI:18420"/>
    </ligand>
</feature>
<evidence type="ECO:0000313" key="7">
    <source>
        <dbReference type="Proteomes" id="UP000435837"/>
    </source>
</evidence>
<dbReference type="InterPro" id="IPR008278">
    <property type="entry name" value="4-PPantetheinyl_Trfase_dom"/>
</dbReference>
<feature type="binding site" evidence="2">
    <location>
        <begin position="154"/>
        <end position="155"/>
    </location>
    <ligand>
        <name>CoA</name>
        <dbReference type="ChEBI" id="CHEBI:57287"/>
    </ligand>
</feature>
<accession>A0A640SHR0</accession>
<comment type="caution">
    <text evidence="6">The sequence shown here is derived from an EMBL/GenBank/DDBJ whole genome shotgun (WGS) entry which is preliminary data.</text>
</comment>
<dbReference type="InterPro" id="IPR003542">
    <property type="entry name" value="Enbac_synth_compD-like"/>
</dbReference>
<feature type="binding site" evidence="2">
    <location>
        <position position="110"/>
    </location>
    <ligand>
        <name>CoA</name>
        <dbReference type="ChEBI" id="CHEBI:57287"/>
    </ligand>
</feature>
<dbReference type="PANTHER" id="PTHR38096">
    <property type="entry name" value="ENTEROBACTIN SYNTHASE COMPONENT D"/>
    <property type="match status" value="1"/>
</dbReference>
<dbReference type="Proteomes" id="UP000435837">
    <property type="component" value="Unassembled WGS sequence"/>
</dbReference>
<gene>
    <name evidence="6" type="ORF">Scani_68080</name>
</gene>
<reference evidence="6 7" key="1">
    <citation type="submission" date="2019-12" db="EMBL/GenBank/DDBJ databases">
        <title>Whole genome shotgun sequence of Streptomyces caniferus NBRC 15389.</title>
        <authorList>
            <person name="Ichikawa N."/>
            <person name="Kimura A."/>
            <person name="Kitahashi Y."/>
            <person name="Komaki H."/>
            <person name="Tamura T."/>
        </authorList>
    </citation>
    <scope>NUCLEOTIDE SEQUENCE [LARGE SCALE GENOMIC DNA]</scope>
    <source>
        <strain evidence="6 7">NBRC 15389</strain>
    </source>
</reference>
<feature type="binding site" evidence="2">
    <location>
        <position position="176"/>
    </location>
    <ligand>
        <name>CoA</name>
        <dbReference type="ChEBI" id="CHEBI:57287"/>
    </ligand>
</feature>
<evidence type="ECO:0000259" key="5">
    <source>
        <dbReference type="Pfam" id="PF17837"/>
    </source>
</evidence>
<feature type="binding site" evidence="3">
    <location>
        <position position="176"/>
    </location>
    <ligand>
        <name>Mg(2+)</name>
        <dbReference type="ChEBI" id="CHEBI:18420"/>
    </ligand>
</feature>
<feature type="binding site" evidence="2">
    <location>
        <position position="221"/>
    </location>
    <ligand>
        <name>CoA</name>
        <dbReference type="ChEBI" id="CHEBI:57287"/>
    </ligand>
</feature>
<evidence type="ECO:0000259" key="4">
    <source>
        <dbReference type="Pfam" id="PF01648"/>
    </source>
</evidence>
<evidence type="ECO:0000256" key="1">
    <source>
        <dbReference type="ARBA" id="ARBA00022679"/>
    </source>
</evidence>
<evidence type="ECO:0008006" key="8">
    <source>
        <dbReference type="Google" id="ProtNLM"/>
    </source>
</evidence>
<dbReference type="GO" id="GO:0000287">
    <property type="term" value="F:magnesium ion binding"/>
    <property type="evidence" value="ECO:0007669"/>
    <property type="project" value="InterPro"/>
</dbReference>
<dbReference type="GO" id="GO:0009366">
    <property type="term" value="C:enterobactin synthetase complex"/>
    <property type="evidence" value="ECO:0007669"/>
    <property type="project" value="InterPro"/>
</dbReference>
<dbReference type="EMBL" id="BLIN01000005">
    <property type="protein sequence ID" value="GFE10540.1"/>
    <property type="molecule type" value="Genomic_DNA"/>
</dbReference>
<evidence type="ECO:0000313" key="6">
    <source>
        <dbReference type="EMBL" id="GFE10540.1"/>
    </source>
</evidence>
<dbReference type="AlphaFoldDB" id="A0A640SHR0"/>
<keyword evidence="3" id="KW-0460">Magnesium</keyword>
<dbReference type="InterPro" id="IPR037143">
    <property type="entry name" value="4-PPantetheinyl_Trfase_dom_sf"/>
</dbReference>
<keyword evidence="3" id="KW-0479">Metal-binding</keyword>
<dbReference type="GO" id="GO:0008897">
    <property type="term" value="F:holo-[acyl-carrier-protein] synthase activity"/>
    <property type="evidence" value="ECO:0007669"/>
    <property type="project" value="InterPro"/>
</dbReference>
<protein>
    <recommendedName>
        <fullName evidence="8">4'-phosphopantetheinyl transferase</fullName>
    </recommendedName>
</protein>
<dbReference type="PRINTS" id="PR01399">
    <property type="entry name" value="ENTSNTHTASED"/>
</dbReference>
<feature type="binding site" evidence="2">
    <location>
        <position position="235"/>
    </location>
    <ligand>
        <name>CoA</name>
        <dbReference type="ChEBI" id="CHEBI:57287"/>
    </ligand>
</feature>
<feature type="binding site" evidence="3">
    <location>
        <position position="178"/>
    </location>
    <ligand>
        <name>Mg(2+)</name>
        <dbReference type="ChEBI" id="CHEBI:18420"/>
    </ligand>
</feature>
<feature type="binding site" evidence="2">
    <location>
        <position position="118"/>
    </location>
    <ligand>
        <name>CoA</name>
        <dbReference type="ChEBI" id="CHEBI:57287"/>
    </ligand>
</feature>
<dbReference type="Pfam" id="PF17837">
    <property type="entry name" value="4PPT_N"/>
    <property type="match status" value="1"/>
</dbReference>
<organism evidence="6 7">
    <name type="scientific">Streptomyces caniferus</name>
    <dbReference type="NCBI Taxonomy" id="285557"/>
    <lineage>
        <taxon>Bacteria</taxon>
        <taxon>Bacillati</taxon>
        <taxon>Actinomycetota</taxon>
        <taxon>Actinomycetes</taxon>
        <taxon>Kitasatosporales</taxon>
        <taxon>Streptomycetaceae</taxon>
        <taxon>Streptomyces</taxon>
    </lineage>
</organism>
<feature type="binding site" evidence="2">
    <location>
        <position position="225"/>
    </location>
    <ligand>
        <name>CoA</name>
        <dbReference type="ChEBI" id="CHEBI:57287"/>
    </ligand>
</feature>
<dbReference type="PANTHER" id="PTHR38096:SF1">
    <property type="entry name" value="ENTEROBACTIN SYNTHASE COMPONENT D"/>
    <property type="match status" value="1"/>
</dbReference>